<dbReference type="AlphaFoldDB" id="A0A226HI79"/>
<name>A0A226HI79_9FLAO</name>
<evidence type="ECO:0000259" key="1">
    <source>
        <dbReference type="PROSITE" id="PS50943"/>
    </source>
</evidence>
<dbReference type="Gene3D" id="1.10.260.40">
    <property type="entry name" value="lambda repressor-like DNA-binding domains"/>
    <property type="match status" value="1"/>
</dbReference>
<reference evidence="2 3" key="1">
    <citation type="submission" date="2016-11" db="EMBL/GenBank/DDBJ databases">
        <title>Whole genomes of Flavobacteriaceae.</title>
        <authorList>
            <person name="Stine C."/>
            <person name="Li C."/>
            <person name="Tadesse D."/>
        </authorList>
    </citation>
    <scope>NUCLEOTIDE SEQUENCE [LARGE SCALE GENOMIC DNA]</scope>
    <source>
        <strain evidence="2 3">DSM 18292</strain>
    </source>
</reference>
<dbReference type="RefSeq" id="WP_089048885.1">
    <property type="nucleotide sequence ID" value="NZ_FXTV01000023.1"/>
</dbReference>
<dbReference type="Proteomes" id="UP000198345">
    <property type="component" value="Unassembled WGS sequence"/>
</dbReference>
<feature type="domain" description="HTH cro/C1-type" evidence="1">
    <location>
        <begin position="33"/>
        <end position="78"/>
    </location>
</feature>
<gene>
    <name evidence="2" type="ORF">B0A66_05670</name>
</gene>
<dbReference type="SMART" id="SM00530">
    <property type="entry name" value="HTH_XRE"/>
    <property type="match status" value="1"/>
</dbReference>
<comment type="caution">
    <text evidence="2">The sequence shown here is derived from an EMBL/GenBank/DDBJ whole genome shotgun (WGS) entry which is preliminary data.</text>
</comment>
<dbReference type="EMBL" id="MUGW01000011">
    <property type="protein sequence ID" value="OXA93987.1"/>
    <property type="molecule type" value="Genomic_DNA"/>
</dbReference>
<evidence type="ECO:0000313" key="3">
    <source>
        <dbReference type="Proteomes" id="UP000198345"/>
    </source>
</evidence>
<protein>
    <submittedName>
        <fullName evidence="2">Transcriptional regulator</fullName>
    </submittedName>
</protein>
<dbReference type="PROSITE" id="PS50943">
    <property type="entry name" value="HTH_CROC1"/>
    <property type="match status" value="1"/>
</dbReference>
<dbReference type="SUPFAM" id="SSF47413">
    <property type="entry name" value="lambda repressor-like DNA-binding domains"/>
    <property type="match status" value="1"/>
</dbReference>
<dbReference type="InterPro" id="IPR001387">
    <property type="entry name" value="Cro/C1-type_HTH"/>
</dbReference>
<sequence length="84" mass="9635">MEENGFKKERIQLGKSIMHLRNQCINKETGKPISQEELGLRTGLAKNHIGKIERGQTNPKIETLFAIARELNVNIQSLFNFEEL</sequence>
<evidence type="ECO:0000313" key="2">
    <source>
        <dbReference type="EMBL" id="OXA93987.1"/>
    </source>
</evidence>
<dbReference type="CDD" id="cd00093">
    <property type="entry name" value="HTH_XRE"/>
    <property type="match status" value="1"/>
</dbReference>
<dbReference type="GO" id="GO:0003677">
    <property type="term" value="F:DNA binding"/>
    <property type="evidence" value="ECO:0007669"/>
    <property type="project" value="InterPro"/>
</dbReference>
<dbReference type="Pfam" id="PF01381">
    <property type="entry name" value="HTH_3"/>
    <property type="match status" value="1"/>
</dbReference>
<accession>A0A226HI79</accession>
<organism evidence="2 3">
    <name type="scientific">Flavobacterium hercynium</name>
    <dbReference type="NCBI Taxonomy" id="387094"/>
    <lineage>
        <taxon>Bacteria</taxon>
        <taxon>Pseudomonadati</taxon>
        <taxon>Bacteroidota</taxon>
        <taxon>Flavobacteriia</taxon>
        <taxon>Flavobacteriales</taxon>
        <taxon>Flavobacteriaceae</taxon>
        <taxon>Flavobacterium</taxon>
    </lineage>
</organism>
<dbReference type="InterPro" id="IPR010982">
    <property type="entry name" value="Lambda_DNA-bd_dom_sf"/>
</dbReference>
<proteinExistence type="predicted"/>
<keyword evidence="3" id="KW-1185">Reference proteome</keyword>
<dbReference type="OrthoDB" id="2902336at2"/>